<dbReference type="InterPro" id="IPR006439">
    <property type="entry name" value="HAD-SF_hydro_IA"/>
</dbReference>
<dbReference type="PANTHER" id="PTHR47829:SF1">
    <property type="entry name" value="HAD FAMILY PHOSPHATASE"/>
    <property type="match status" value="1"/>
</dbReference>
<dbReference type="EMBL" id="JAXAVX010000007">
    <property type="protein sequence ID" value="MDX8152678.1"/>
    <property type="molecule type" value="Genomic_DNA"/>
</dbReference>
<dbReference type="Proteomes" id="UP001277761">
    <property type="component" value="Unassembled WGS sequence"/>
</dbReference>
<dbReference type="GO" id="GO:0016787">
    <property type="term" value="F:hydrolase activity"/>
    <property type="evidence" value="ECO:0007669"/>
    <property type="project" value="UniProtKB-KW"/>
</dbReference>
<dbReference type="SFLD" id="SFLDG01129">
    <property type="entry name" value="C1.5:_HAD__Beta-PGM__Phosphata"/>
    <property type="match status" value="1"/>
</dbReference>
<dbReference type="Pfam" id="PF00702">
    <property type="entry name" value="Hydrolase"/>
    <property type="match status" value="1"/>
</dbReference>
<dbReference type="InterPro" id="IPR023198">
    <property type="entry name" value="PGP-like_dom2"/>
</dbReference>
<reference evidence="1 2" key="1">
    <citation type="submission" date="2023-11" db="EMBL/GenBank/DDBJ databases">
        <authorList>
            <person name="Xu M."/>
            <person name="Jiang T."/>
        </authorList>
    </citation>
    <scope>NUCLEOTIDE SEQUENCE [LARGE SCALE GENOMIC DNA]</scope>
    <source>
        <strain evidence="1 2">SD</strain>
    </source>
</reference>
<dbReference type="Gene3D" id="3.40.50.1000">
    <property type="entry name" value="HAD superfamily/HAD-like"/>
    <property type="match status" value="1"/>
</dbReference>
<dbReference type="InterPro" id="IPR036412">
    <property type="entry name" value="HAD-like_sf"/>
</dbReference>
<dbReference type="InterPro" id="IPR023214">
    <property type="entry name" value="HAD_sf"/>
</dbReference>
<dbReference type="SFLD" id="SFLDS00003">
    <property type="entry name" value="Haloacid_Dehalogenase"/>
    <property type="match status" value="1"/>
</dbReference>
<accession>A0ABU4VLM1</accession>
<dbReference type="SUPFAM" id="SSF56784">
    <property type="entry name" value="HAD-like"/>
    <property type="match status" value="1"/>
</dbReference>
<keyword evidence="1" id="KW-0378">Hydrolase</keyword>
<dbReference type="PANTHER" id="PTHR47829">
    <property type="entry name" value="HYDROLASE, PUTATIVE (AFU_ORTHOLOGUE AFUA_1G12880)-RELATED"/>
    <property type="match status" value="1"/>
</dbReference>
<dbReference type="InterPro" id="IPR052898">
    <property type="entry name" value="ACAD10-like"/>
</dbReference>
<gene>
    <name evidence="1" type="ORF">SK069_13815</name>
</gene>
<organism evidence="1 2">
    <name type="scientific">Patulibacter brassicae</name>
    <dbReference type="NCBI Taxonomy" id="1705717"/>
    <lineage>
        <taxon>Bacteria</taxon>
        <taxon>Bacillati</taxon>
        <taxon>Actinomycetota</taxon>
        <taxon>Thermoleophilia</taxon>
        <taxon>Solirubrobacterales</taxon>
        <taxon>Patulibacteraceae</taxon>
        <taxon>Patulibacter</taxon>
    </lineage>
</organism>
<keyword evidence="2" id="KW-1185">Reference proteome</keyword>
<dbReference type="NCBIfam" id="TIGR01509">
    <property type="entry name" value="HAD-SF-IA-v3"/>
    <property type="match status" value="1"/>
</dbReference>
<sequence>MARDVLLIDFGGVLTTSVFDAFGAFCEGHGLPPTRFVDLLTGEDPAAARLLVEVETGARTTEAFERDLAPLLGPAVPAEGLIAGLTAALRPDEEVLAAVLALRAAGVRTVLVSNAMGPVPYVGLDTDALFDAVVLSDELGVRKPSRRIYEHALALVDAAPQDAVFVDDLAANCRAAERLGILPVHHVDSRETVATLEEAFGVPLGAAAA</sequence>
<dbReference type="RefSeq" id="WP_319954834.1">
    <property type="nucleotide sequence ID" value="NZ_JAXAVX010000007.1"/>
</dbReference>
<dbReference type="Gene3D" id="1.10.150.240">
    <property type="entry name" value="Putative phosphatase, domain 2"/>
    <property type="match status" value="1"/>
</dbReference>
<proteinExistence type="predicted"/>
<protein>
    <submittedName>
        <fullName evidence="1">HAD-IA family hydrolase</fullName>
    </submittedName>
</protein>
<name>A0ABU4VLM1_9ACTN</name>
<comment type="caution">
    <text evidence="1">The sequence shown here is derived from an EMBL/GenBank/DDBJ whole genome shotgun (WGS) entry which is preliminary data.</text>
</comment>
<evidence type="ECO:0000313" key="2">
    <source>
        <dbReference type="Proteomes" id="UP001277761"/>
    </source>
</evidence>
<evidence type="ECO:0000313" key="1">
    <source>
        <dbReference type="EMBL" id="MDX8152678.1"/>
    </source>
</evidence>